<evidence type="ECO:0000256" key="2">
    <source>
        <dbReference type="ARBA" id="ARBA00022842"/>
    </source>
</evidence>
<keyword evidence="2" id="KW-0460">Magnesium</keyword>
<dbReference type="Pfam" id="PF03328">
    <property type="entry name" value="HpcH_HpaI"/>
    <property type="match status" value="1"/>
</dbReference>
<evidence type="ECO:0000256" key="3">
    <source>
        <dbReference type="ARBA" id="ARBA00023239"/>
    </source>
</evidence>
<dbReference type="InterPro" id="IPR050251">
    <property type="entry name" value="HpcH-HpaI_aldolase"/>
</dbReference>
<dbReference type="RefSeq" id="WP_062087295.1">
    <property type="nucleotide sequence ID" value="NZ_FCOK02000024.1"/>
</dbReference>
<evidence type="ECO:0000256" key="4">
    <source>
        <dbReference type="ARBA" id="ARBA00045074"/>
    </source>
</evidence>
<dbReference type="FunFam" id="3.20.20.60:FF:000004">
    <property type="entry name" value="5-keto-4-deoxy-D-glucarate aldolase"/>
    <property type="match status" value="1"/>
</dbReference>
<keyword evidence="3" id="KW-0456">Lyase</keyword>
<comment type="catalytic activity">
    <reaction evidence="6">
        <text>D-glyceraldehyde + 3-hydroxypyruvate = (3R,4S,5R)-3,4,5,6-tetrahydroxy-2-oxohexanoate</text>
        <dbReference type="Rhea" id="RHEA:80047"/>
        <dbReference type="ChEBI" id="CHEBI:17180"/>
        <dbReference type="ChEBI" id="CHEBI:17378"/>
        <dbReference type="ChEBI" id="CHEBI:231434"/>
    </reaction>
</comment>
<dbReference type="Gene3D" id="3.20.20.60">
    <property type="entry name" value="Phosphoenolpyruvate-binding domains"/>
    <property type="match status" value="1"/>
</dbReference>
<evidence type="ECO:0000256" key="1">
    <source>
        <dbReference type="ARBA" id="ARBA00022723"/>
    </source>
</evidence>
<evidence type="ECO:0000313" key="8">
    <source>
        <dbReference type="EMBL" id="SAL38749.1"/>
    </source>
</evidence>
<dbReference type="Proteomes" id="UP000054683">
    <property type="component" value="Unassembled WGS sequence"/>
</dbReference>
<evidence type="ECO:0000256" key="5">
    <source>
        <dbReference type="ARBA" id="ARBA00051339"/>
    </source>
</evidence>
<comment type="catalytic activity">
    <reaction evidence="5">
        <text>D-glyceraldehyde + 3-hydroxypyruvate = 2-dehydro-D-galactonate</text>
        <dbReference type="Rhea" id="RHEA:80051"/>
        <dbReference type="ChEBI" id="CHEBI:17180"/>
        <dbReference type="ChEBI" id="CHEBI:17378"/>
        <dbReference type="ChEBI" id="CHEBI:28023"/>
    </reaction>
</comment>
<sequence>MTPSSPYQSLPNTFRQSVLKSETQIGCWASLGSPITTELLGMLGFDWILLDAEHAPNDVLTLIPQLMALKDSRSAPVVRPPANDSVVIKRLLDSGFFNFLIPFVDSAADAARAVAATRYPPQGIRGVSVGHRGNRYGTVTDYLSTANDNICVVVQIESRTAVDVIDEILAVEGVDAVFLGPSDLAASYGHIGNPNHPDVQQAIAHVFERARAAGKASGTLAPVQADAERYLSMGCQVIAVCADMGLLRNAAQAVQKHFMQK</sequence>
<dbReference type="AlphaFoldDB" id="A0A158H494"/>
<dbReference type="NCBIfam" id="NF007849">
    <property type="entry name" value="PRK10558.1"/>
    <property type="match status" value="1"/>
</dbReference>
<name>A0A158H494_9BURK</name>
<evidence type="ECO:0000259" key="7">
    <source>
        <dbReference type="Pfam" id="PF03328"/>
    </source>
</evidence>
<dbReference type="SUPFAM" id="SSF51621">
    <property type="entry name" value="Phosphoenolpyruvate/pyruvate domain"/>
    <property type="match status" value="1"/>
</dbReference>
<accession>A0A158H494</accession>
<dbReference type="NCBIfam" id="TIGR03239">
    <property type="entry name" value="GarL"/>
    <property type="match status" value="1"/>
</dbReference>
<dbReference type="InterPro" id="IPR015813">
    <property type="entry name" value="Pyrv/PenolPyrv_kinase-like_dom"/>
</dbReference>
<dbReference type="PANTHER" id="PTHR30502:SF4">
    <property type="entry name" value="5-KETO-4-DEOXY-D-GLUCARATE ALDOLASE"/>
    <property type="match status" value="1"/>
</dbReference>
<protein>
    <submittedName>
        <fullName evidence="8">2-dehydro-3-deoxyglucarate aldolase</fullName>
    </submittedName>
</protein>
<comment type="catalytic activity">
    <reaction evidence="4">
        <text>D-glyceraldehyde + pyruvate = 2-dehydro-3-deoxy-L-galactonate</text>
        <dbReference type="Rhea" id="RHEA:80055"/>
        <dbReference type="ChEBI" id="CHEBI:15361"/>
        <dbReference type="ChEBI" id="CHEBI:17378"/>
        <dbReference type="ChEBI" id="CHEBI:75545"/>
    </reaction>
</comment>
<feature type="domain" description="HpcH/HpaI aldolase/citrate lyase" evidence="7">
    <location>
        <begin position="24"/>
        <end position="250"/>
    </location>
</feature>
<dbReference type="GO" id="GO:0046872">
    <property type="term" value="F:metal ion binding"/>
    <property type="evidence" value="ECO:0007669"/>
    <property type="project" value="UniProtKB-KW"/>
</dbReference>
<dbReference type="InterPro" id="IPR017648">
    <property type="entry name" value="GarL"/>
</dbReference>
<keyword evidence="1" id="KW-0479">Metal-binding</keyword>
<gene>
    <name evidence="8" type="ORF">AWB69_03808</name>
</gene>
<dbReference type="GO" id="GO:0019394">
    <property type="term" value="P:glucarate catabolic process"/>
    <property type="evidence" value="ECO:0007669"/>
    <property type="project" value="InterPro"/>
</dbReference>
<evidence type="ECO:0000256" key="6">
    <source>
        <dbReference type="ARBA" id="ARBA00051592"/>
    </source>
</evidence>
<dbReference type="OrthoDB" id="86160at2"/>
<reference evidence="8 9" key="1">
    <citation type="submission" date="2016-01" db="EMBL/GenBank/DDBJ databases">
        <authorList>
            <person name="Oliw E.H."/>
        </authorList>
    </citation>
    <scope>NUCLEOTIDE SEQUENCE [LARGE SCALE GENOMIC DNA]</scope>
    <source>
        <strain evidence="8">LMG 27134</strain>
    </source>
</reference>
<organism evidence="8 9">
    <name type="scientific">Caballeronia udeis</name>
    <dbReference type="NCBI Taxonomy" id="1232866"/>
    <lineage>
        <taxon>Bacteria</taxon>
        <taxon>Pseudomonadati</taxon>
        <taxon>Pseudomonadota</taxon>
        <taxon>Betaproteobacteria</taxon>
        <taxon>Burkholderiales</taxon>
        <taxon>Burkholderiaceae</taxon>
        <taxon>Caballeronia</taxon>
    </lineage>
</organism>
<dbReference type="PANTHER" id="PTHR30502">
    <property type="entry name" value="2-KETO-3-DEOXY-L-RHAMNONATE ALDOLASE"/>
    <property type="match status" value="1"/>
</dbReference>
<dbReference type="InterPro" id="IPR005000">
    <property type="entry name" value="Aldolase/citrate-lyase_domain"/>
</dbReference>
<dbReference type="InterPro" id="IPR040442">
    <property type="entry name" value="Pyrv_kinase-like_dom_sf"/>
</dbReference>
<evidence type="ECO:0000313" key="9">
    <source>
        <dbReference type="Proteomes" id="UP000054683"/>
    </source>
</evidence>
<dbReference type="GO" id="GO:0005737">
    <property type="term" value="C:cytoplasm"/>
    <property type="evidence" value="ECO:0007669"/>
    <property type="project" value="TreeGrafter"/>
</dbReference>
<dbReference type="EMBL" id="FCOK02000024">
    <property type="protein sequence ID" value="SAL38749.1"/>
    <property type="molecule type" value="Genomic_DNA"/>
</dbReference>
<proteinExistence type="predicted"/>
<dbReference type="GO" id="GO:0008672">
    <property type="term" value="F:2-dehydro-3-deoxyglucarate aldolase activity"/>
    <property type="evidence" value="ECO:0007669"/>
    <property type="project" value="InterPro"/>
</dbReference>